<protein>
    <submittedName>
        <fullName evidence="3">Uncharacterized protein</fullName>
    </submittedName>
</protein>
<accession>A0A517YTR9</accession>
<evidence type="ECO:0000313" key="4">
    <source>
        <dbReference type="Proteomes" id="UP000317369"/>
    </source>
</evidence>
<feature type="compositionally biased region" description="Basic and acidic residues" evidence="1">
    <location>
        <begin position="227"/>
        <end position="249"/>
    </location>
</feature>
<dbReference type="AlphaFoldDB" id="A0A517YTR9"/>
<dbReference type="Proteomes" id="UP000317369">
    <property type="component" value="Chromosome"/>
</dbReference>
<dbReference type="KEGG" id="pcor:KS4_16720"/>
<keyword evidence="4" id="KW-1185">Reference proteome</keyword>
<keyword evidence="2" id="KW-0732">Signal</keyword>
<name>A0A517YTR9_9BACT</name>
<proteinExistence type="predicted"/>
<dbReference type="EMBL" id="CP036425">
    <property type="protein sequence ID" value="QDU33620.1"/>
    <property type="molecule type" value="Genomic_DNA"/>
</dbReference>
<feature type="compositionally biased region" description="Basic and acidic residues" evidence="1">
    <location>
        <begin position="66"/>
        <end position="127"/>
    </location>
</feature>
<evidence type="ECO:0000256" key="2">
    <source>
        <dbReference type="SAM" id="SignalP"/>
    </source>
</evidence>
<gene>
    <name evidence="3" type="ORF">KS4_16720</name>
</gene>
<feature type="region of interest" description="Disordered" evidence="1">
    <location>
        <begin position="66"/>
        <end position="136"/>
    </location>
</feature>
<feature type="chain" id="PRO_5022227943" evidence="2">
    <location>
        <begin position="25"/>
        <end position="280"/>
    </location>
</feature>
<organism evidence="3 4">
    <name type="scientific">Poriferisphaera corsica</name>
    <dbReference type="NCBI Taxonomy" id="2528020"/>
    <lineage>
        <taxon>Bacteria</taxon>
        <taxon>Pseudomonadati</taxon>
        <taxon>Planctomycetota</taxon>
        <taxon>Phycisphaerae</taxon>
        <taxon>Phycisphaerales</taxon>
        <taxon>Phycisphaeraceae</taxon>
        <taxon>Poriferisphaera</taxon>
    </lineage>
</organism>
<reference evidence="3 4" key="1">
    <citation type="submission" date="2019-02" db="EMBL/GenBank/DDBJ databases">
        <title>Deep-cultivation of Planctomycetes and their phenomic and genomic characterization uncovers novel biology.</title>
        <authorList>
            <person name="Wiegand S."/>
            <person name="Jogler M."/>
            <person name="Boedeker C."/>
            <person name="Pinto D."/>
            <person name="Vollmers J."/>
            <person name="Rivas-Marin E."/>
            <person name="Kohn T."/>
            <person name="Peeters S.H."/>
            <person name="Heuer A."/>
            <person name="Rast P."/>
            <person name="Oberbeckmann S."/>
            <person name="Bunk B."/>
            <person name="Jeske O."/>
            <person name="Meyerdierks A."/>
            <person name="Storesund J.E."/>
            <person name="Kallscheuer N."/>
            <person name="Luecker S."/>
            <person name="Lage O.M."/>
            <person name="Pohl T."/>
            <person name="Merkel B.J."/>
            <person name="Hornburger P."/>
            <person name="Mueller R.-W."/>
            <person name="Bruemmer F."/>
            <person name="Labrenz M."/>
            <person name="Spormann A.M."/>
            <person name="Op den Camp H."/>
            <person name="Overmann J."/>
            <person name="Amann R."/>
            <person name="Jetten M.S.M."/>
            <person name="Mascher T."/>
            <person name="Medema M.H."/>
            <person name="Devos D.P."/>
            <person name="Kaster A.-K."/>
            <person name="Ovreas L."/>
            <person name="Rohde M."/>
            <person name="Galperin M.Y."/>
            <person name="Jogler C."/>
        </authorList>
    </citation>
    <scope>NUCLEOTIDE SEQUENCE [LARGE SCALE GENOMIC DNA]</scope>
    <source>
        <strain evidence="3 4">KS4</strain>
    </source>
</reference>
<dbReference type="RefSeq" id="WP_145076804.1">
    <property type="nucleotide sequence ID" value="NZ_CP036425.1"/>
</dbReference>
<sequence precursor="true">MKTYKALKAACVSLALLAPLGMTASTFAEEDSKTDATILMALIKQARTDLNIIKIQKGMTSNKLARELREGGESREARGEHRGERAGRESRGEHRGEREGRGERSSKRERSESHNERSERNSSKSEAEGGEEGGNRIGKYEKWDRVRNGARLILAYNPSSQSFKGYVHNTTKQMLPDVRVEVHLSNGTELGPTKRVNLKPGAKLQIELAANNQKFAWWTTHPEYGIEEGHGSESEESGEHSGMKNDKRPQSASLRPVYNQLQLLCKDIEAMKNMRSKSKR</sequence>
<feature type="signal peptide" evidence="2">
    <location>
        <begin position="1"/>
        <end position="24"/>
    </location>
</feature>
<evidence type="ECO:0000313" key="3">
    <source>
        <dbReference type="EMBL" id="QDU33620.1"/>
    </source>
</evidence>
<feature type="region of interest" description="Disordered" evidence="1">
    <location>
        <begin position="227"/>
        <end position="256"/>
    </location>
</feature>
<evidence type="ECO:0000256" key="1">
    <source>
        <dbReference type="SAM" id="MobiDB-lite"/>
    </source>
</evidence>
<dbReference type="OrthoDB" id="1525335at2"/>